<feature type="region of interest" description="Disordered" evidence="5">
    <location>
        <begin position="451"/>
        <end position="560"/>
    </location>
</feature>
<evidence type="ECO:0000313" key="7">
    <source>
        <dbReference type="EMBL" id="EFA76917.1"/>
    </source>
</evidence>
<dbReference type="InterPro" id="IPR047153">
    <property type="entry name" value="TRIM45/56/19-like"/>
</dbReference>
<keyword evidence="1" id="KW-0479">Metal-binding</keyword>
<dbReference type="SUPFAM" id="SSF57850">
    <property type="entry name" value="RING/U-box"/>
    <property type="match status" value="1"/>
</dbReference>
<feature type="compositionally biased region" description="Low complexity" evidence="5">
    <location>
        <begin position="508"/>
        <end position="517"/>
    </location>
</feature>
<dbReference type="PANTHER" id="PTHR25462:SF296">
    <property type="entry name" value="MEIOTIC P26, ISOFORM F"/>
    <property type="match status" value="1"/>
</dbReference>
<dbReference type="GO" id="GO:0008270">
    <property type="term" value="F:zinc ion binding"/>
    <property type="evidence" value="ECO:0007669"/>
    <property type="project" value="UniProtKB-KW"/>
</dbReference>
<feature type="compositionally biased region" description="Polar residues" evidence="5">
    <location>
        <begin position="494"/>
        <end position="507"/>
    </location>
</feature>
<feature type="region of interest" description="Disordered" evidence="5">
    <location>
        <begin position="102"/>
        <end position="134"/>
    </location>
</feature>
<evidence type="ECO:0000256" key="2">
    <source>
        <dbReference type="ARBA" id="ARBA00022771"/>
    </source>
</evidence>
<comment type="caution">
    <text evidence="7">The sequence shown here is derived from an EMBL/GenBank/DDBJ whole genome shotgun (WGS) entry which is preliminary data.</text>
</comment>
<dbReference type="SUPFAM" id="SSF57845">
    <property type="entry name" value="B-box zinc-binding domain"/>
    <property type="match status" value="1"/>
</dbReference>
<feature type="region of interest" description="Disordered" evidence="5">
    <location>
        <begin position="164"/>
        <end position="186"/>
    </location>
</feature>
<sequence length="813" mass="90877">MDSLLRCPKCSCIYQQPKSLDCGHIICLKCLSELFHPESSPYIDCPVCTKQTLLLNSTINLPSLSSIEELLRYYTDNDTFGDIQTPISPRYERLITTPLPYSSTAATSGSPRSQAVTSTTTTSTSTTTNTTSSISNIKSQLAQKQQILNPTPITSIPKISISGTTTAATTNHTSTTTTTNPISKPPPLAVQQARLSLEIDDKILICQLHSNERFKFYCTNKECQKLICTECIIDHNGHQFAKIPREADRKIPEIESLLGVLSQYPLKLLKQKQVIEKHIVDGTNMHRETKERITNDIDSMIKHLQERKDYLERQIDKDWNEQRIHLNNLVQKMTTNIDLIKDTNQFTQNLITERSTTEKELVQIFLSTGGKDDDNLSNSSISTLNSSSGVEYTPQTHYVYQDPKYNRMSTTLLKKHIELRKLEDESNQMFNELITNIEWKWDPEFQYPHLYQQQQQQQQQRKAPNSPLRSSISVSADGSHNMAGGRRKTIAHSPPQSTSSTPNLNPASPTSISPPIIQRTMTSSISYHGSNGSGFNPPGLVKTPSNSSVSSISSSASSMQLTNRSTGVPLLPISSSQPNIVGLAHSSSSITLNYSPPKQPSSLSGSGGLVAKKNPVFGKLLTRKDSTINHRLHYLYSIGGEHSEGTLEINTIYCFGGKESPDIVSKYDILRNQWEILDVKLPTGRYGHCAVYDGRRFVYLLGGCGAAKSMDRFDLLAKKFVPLKPMAFGRTYFHAFHNGTKLIYAVDGYASKEKRSSIEISLFDGGQLIYYLGINIDDTIPLLYRYNIRTKKLDQLSPMGHMRLTNQLVMVTK</sequence>
<dbReference type="FunCoup" id="D3BNG6">
    <property type="interactions" value="1"/>
</dbReference>
<dbReference type="InParanoid" id="D3BNG6"/>
<dbReference type="PROSITE" id="PS00518">
    <property type="entry name" value="ZF_RING_1"/>
    <property type="match status" value="1"/>
</dbReference>
<dbReference type="SMART" id="SM00336">
    <property type="entry name" value="BBOX"/>
    <property type="match status" value="1"/>
</dbReference>
<dbReference type="Proteomes" id="UP000001396">
    <property type="component" value="Unassembled WGS sequence"/>
</dbReference>
<dbReference type="InterPro" id="IPR001841">
    <property type="entry name" value="Znf_RING"/>
</dbReference>
<feature type="domain" description="RING-type" evidence="6">
    <location>
        <begin position="7"/>
        <end position="49"/>
    </location>
</feature>
<evidence type="ECO:0000256" key="5">
    <source>
        <dbReference type="SAM" id="MobiDB-lite"/>
    </source>
</evidence>
<dbReference type="InterPro" id="IPR013083">
    <property type="entry name" value="Znf_RING/FYVE/PHD"/>
</dbReference>
<dbReference type="Gene3D" id="3.30.160.60">
    <property type="entry name" value="Classic Zinc Finger"/>
    <property type="match status" value="1"/>
</dbReference>
<feature type="compositionally biased region" description="Low complexity" evidence="5">
    <location>
        <begin position="117"/>
        <end position="134"/>
    </location>
</feature>
<proteinExistence type="predicted"/>
<evidence type="ECO:0000313" key="8">
    <source>
        <dbReference type="Proteomes" id="UP000001396"/>
    </source>
</evidence>
<reference evidence="7 8" key="1">
    <citation type="journal article" date="2011" name="Genome Res.">
        <title>Phylogeny-wide analysis of social amoeba genomes highlights ancient origins for complex intercellular communication.</title>
        <authorList>
            <person name="Heidel A.J."/>
            <person name="Lawal H.M."/>
            <person name="Felder M."/>
            <person name="Schilde C."/>
            <person name="Helps N.R."/>
            <person name="Tunggal B."/>
            <person name="Rivero F."/>
            <person name="John U."/>
            <person name="Schleicher M."/>
            <person name="Eichinger L."/>
            <person name="Platzer M."/>
            <person name="Noegel A.A."/>
            <person name="Schaap P."/>
            <person name="Gloeckner G."/>
        </authorList>
    </citation>
    <scope>NUCLEOTIDE SEQUENCE [LARGE SCALE GENOMIC DNA]</scope>
    <source>
        <strain evidence="8">ATCC 26659 / Pp 5 / PN500</strain>
    </source>
</reference>
<dbReference type="Gene3D" id="3.30.40.10">
    <property type="entry name" value="Zinc/RING finger domain, C3HC4 (zinc finger)"/>
    <property type="match status" value="1"/>
</dbReference>
<dbReference type="STRING" id="670386.D3BNG6"/>
<dbReference type="EMBL" id="ADBJ01000044">
    <property type="protein sequence ID" value="EFA76917.1"/>
    <property type="molecule type" value="Genomic_DNA"/>
</dbReference>
<protein>
    <submittedName>
        <fullName evidence="7">RING zinc finger-containing protein</fullName>
    </submittedName>
</protein>
<feature type="compositionally biased region" description="Polar residues" evidence="5">
    <location>
        <begin position="519"/>
        <end position="534"/>
    </location>
</feature>
<accession>D3BNG6</accession>
<dbReference type="SUPFAM" id="SSF117281">
    <property type="entry name" value="Kelch motif"/>
    <property type="match status" value="1"/>
</dbReference>
<evidence type="ECO:0000256" key="3">
    <source>
        <dbReference type="ARBA" id="ARBA00022833"/>
    </source>
</evidence>
<feature type="compositionally biased region" description="Low complexity" evidence="5">
    <location>
        <begin position="545"/>
        <end position="558"/>
    </location>
</feature>
<organism evidence="7 8">
    <name type="scientific">Heterostelium pallidum (strain ATCC 26659 / Pp 5 / PN500)</name>
    <name type="common">Cellular slime mold</name>
    <name type="synonym">Polysphondylium pallidum</name>
    <dbReference type="NCBI Taxonomy" id="670386"/>
    <lineage>
        <taxon>Eukaryota</taxon>
        <taxon>Amoebozoa</taxon>
        <taxon>Evosea</taxon>
        <taxon>Eumycetozoa</taxon>
        <taxon>Dictyostelia</taxon>
        <taxon>Acytosteliales</taxon>
        <taxon>Acytosteliaceae</taxon>
        <taxon>Heterostelium</taxon>
    </lineage>
</organism>
<dbReference type="Gene3D" id="2.120.10.80">
    <property type="entry name" value="Kelch-type beta propeller"/>
    <property type="match status" value="1"/>
</dbReference>
<evidence type="ECO:0000256" key="4">
    <source>
        <dbReference type="PROSITE-ProRule" id="PRU00175"/>
    </source>
</evidence>
<dbReference type="OMA" id="YINIIGG"/>
<evidence type="ECO:0000256" key="1">
    <source>
        <dbReference type="ARBA" id="ARBA00022723"/>
    </source>
</evidence>
<feature type="compositionally biased region" description="Polar residues" evidence="5">
    <location>
        <begin position="102"/>
        <end position="116"/>
    </location>
</feature>
<keyword evidence="2 4" id="KW-0863">Zinc-finger</keyword>
<keyword evidence="8" id="KW-1185">Reference proteome</keyword>
<feature type="compositionally biased region" description="Low complexity" evidence="5">
    <location>
        <begin position="164"/>
        <end position="180"/>
    </location>
</feature>
<dbReference type="InterPro" id="IPR000315">
    <property type="entry name" value="Znf_B-box"/>
</dbReference>
<dbReference type="PANTHER" id="PTHR25462">
    <property type="entry name" value="BONUS, ISOFORM C-RELATED"/>
    <property type="match status" value="1"/>
</dbReference>
<dbReference type="InterPro" id="IPR017907">
    <property type="entry name" value="Znf_RING_CS"/>
</dbReference>
<feature type="compositionally biased region" description="Polar residues" evidence="5">
    <location>
        <begin position="461"/>
        <end position="478"/>
    </location>
</feature>
<dbReference type="RefSeq" id="XP_020429049.1">
    <property type="nucleotide sequence ID" value="XM_020580462.1"/>
</dbReference>
<evidence type="ECO:0000259" key="6">
    <source>
        <dbReference type="PROSITE" id="PS50089"/>
    </source>
</evidence>
<dbReference type="GeneID" id="31365144"/>
<dbReference type="InterPro" id="IPR015915">
    <property type="entry name" value="Kelch-typ_b-propeller"/>
</dbReference>
<gene>
    <name evidence="7" type="ORF">PPL_09669</name>
</gene>
<dbReference type="PROSITE" id="PS50089">
    <property type="entry name" value="ZF_RING_2"/>
    <property type="match status" value="1"/>
</dbReference>
<name>D3BNG6_HETP5</name>
<keyword evidence="3" id="KW-0862">Zinc</keyword>
<dbReference type="AlphaFoldDB" id="D3BNG6"/>
<dbReference type="Pfam" id="PF00643">
    <property type="entry name" value="zf-B_box"/>
    <property type="match status" value="1"/>
</dbReference>
<dbReference type="CDD" id="cd19756">
    <property type="entry name" value="Bbox2"/>
    <property type="match status" value="1"/>
</dbReference>